<protein>
    <submittedName>
        <fullName evidence="3">Pyrroline-5-carboxylate reductase</fullName>
        <ecNumber evidence="3">1.5.1.2</ecNumber>
    </submittedName>
</protein>
<evidence type="ECO:0000313" key="4">
    <source>
        <dbReference type="Proteomes" id="UP000037178"/>
    </source>
</evidence>
<dbReference type="RefSeq" id="WP_049641276.1">
    <property type="nucleotide sequence ID" value="NZ_LFTY01000001.1"/>
</dbReference>
<dbReference type="InterPro" id="IPR036291">
    <property type="entry name" value="NAD(P)-bd_dom_sf"/>
</dbReference>
<dbReference type="Pfam" id="PF03807">
    <property type="entry name" value="F420_oxidored"/>
    <property type="match status" value="1"/>
</dbReference>
<accession>A0A0J9EC18</accession>
<dbReference type="GO" id="GO:0055129">
    <property type="term" value="P:L-proline biosynthetic process"/>
    <property type="evidence" value="ECO:0007669"/>
    <property type="project" value="TreeGrafter"/>
</dbReference>
<dbReference type="PANTHER" id="PTHR11645">
    <property type="entry name" value="PYRROLINE-5-CARBOXYLATE REDUCTASE"/>
    <property type="match status" value="1"/>
</dbReference>
<dbReference type="EMBL" id="LFTY01000001">
    <property type="protein sequence ID" value="KMW60166.1"/>
    <property type="molecule type" value="Genomic_DNA"/>
</dbReference>
<proteinExistence type="inferred from homology"/>
<evidence type="ECO:0000259" key="2">
    <source>
        <dbReference type="Pfam" id="PF03807"/>
    </source>
</evidence>
<name>A0A0J9EC18_9RHOB</name>
<dbReference type="PATRIC" id="fig|1675527.3.peg.366"/>
<dbReference type="SUPFAM" id="SSF51735">
    <property type="entry name" value="NAD(P)-binding Rossmann-fold domains"/>
    <property type="match status" value="1"/>
</dbReference>
<sequence length="248" mass="25663">MAKIGFIGTGQIAAPMVRFLAARGHQITVTERSRHLSSALAASHGVAVSDAAGVLEASEVVVLSVRPHQVDEAMQGLQWRADHRVISAMAATPRARLEALCAPATSFVQTIPLAFLEQGGCPLPAYGDDALLAELFAPENPVIKVASEEALNAHFAICAMVPGLLDLMSTGAGWLGDQTGDAAGAEAYTSGLMAGFMGALSGTLAEARDALATEGTLSLHMTRTLHQGGAHGALTKAMNDIGERLRDA</sequence>
<comment type="similarity">
    <text evidence="1">Belongs to the pyrroline-5-carboxylate reductase family.</text>
</comment>
<dbReference type="Gene3D" id="3.40.50.720">
    <property type="entry name" value="NAD(P)-binding Rossmann-like Domain"/>
    <property type="match status" value="1"/>
</dbReference>
<dbReference type="EC" id="1.5.1.2" evidence="3"/>
<comment type="caution">
    <text evidence="3">The sequence shown here is derived from an EMBL/GenBank/DDBJ whole genome shotgun (WGS) entry which is preliminary data.</text>
</comment>
<evidence type="ECO:0000256" key="1">
    <source>
        <dbReference type="ARBA" id="ARBA00005525"/>
    </source>
</evidence>
<feature type="domain" description="Pyrroline-5-carboxylate reductase catalytic N-terminal" evidence="2">
    <location>
        <begin position="3"/>
        <end position="90"/>
    </location>
</feature>
<dbReference type="PANTHER" id="PTHR11645:SF13">
    <property type="entry name" value="PYRROLINE-5-CARBOXYLATE REDUCTASE CATALYTIC N-TERMINAL DOMAIN-CONTAINING PROTEIN"/>
    <property type="match status" value="1"/>
</dbReference>
<organism evidence="3 4">
    <name type="scientific">Candidatus Rhodobacter oscarellae</name>
    <dbReference type="NCBI Taxonomy" id="1675527"/>
    <lineage>
        <taxon>Bacteria</taxon>
        <taxon>Pseudomonadati</taxon>
        <taxon>Pseudomonadota</taxon>
        <taxon>Alphaproteobacteria</taxon>
        <taxon>Rhodobacterales</taxon>
        <taxon>Rhodobacter group</taxon>
        <taxon>Rhodobacter</taxon>
    </lineage>
</organism>
<dbReference type="InterPro" id="IPR028939">
    <property type="entry name" value="P5C_Rdtase_cat_N"/>
</dbReference>
<evidence type="ECO:0000313" key="3">
    <source>
        <dbReference type="EMBL" id="KMW60166.1"/>
    </source>
</evidence>
<dbReference type="GO" id="GO:0004735">
    <property type="term" value="F:pyrroline-5-carboxylate reductase activity"/>
    <property type="evidence" value="ECO:0007669"/>
    <property type="project" value="UniProtKB-EC"/>
</dbReference>
<dbReference type="OrthoDB" id="9805754at2"/>
<reference evidence="3 4" key="1">
    <citation type="submission" date="2015-06" db="EMBL/GenBank/DDBJ databases">
        <title>Draft genome sequence of an Alphaproteobacteria species associated to the Mediterranean sponge Oscarella lobularis.</title>
        <authorList>
            <person name="Jourda C."/>
            <person name="Santini S."/>
            <person name="Claverie J.-M."/>
        </authorList>
    </citation>
    <scope>NUCLEOTIDE SEQUENCE [LARGE SCALE GENOMIC DNA]</scope>
    <source>
        <strain evidence="3">IGS</strain>
    </source>
</reference>
<dbReference type="STRING" id="1675527.AIOL_000319"/>
<keyword evidence="4" id="KW-1185">Reference proteome</keyword>
<gene>
    <name evidence="3" type="ORF">AIOL_000319</name>
</gene>
<keyword evidence="3" id="KW-0560">Oxidoreductase</keyword>
<dbReference type="Proteomes" id="UP000037178">
    <property type="component" value="Unassembled WGS sequence"/>
</dbReference>
<dbReference type="AlphaFoldDB" id="A0A0J9EC18"/>